<dbReference type="GO" id="GO:0004527">
    <property type="term" value="F:exonuclease activity"/>
    <property type="evidence" value="ECO:0007669"/>
    <property type="project" value="UniProtKB-KW"/>
</dbReference>
<evidence type="ECO:0000313" key="5">
    <source>
        <dbReference type="EMBL" id="SHG04410.1"/>
    </source>
</evidence>
<sequence>MKLQHLFDSHAHYEDALFGEDRHRILAGLPDQGVEWVLNCCSDLGVAPLVVALTEQYDFVYGSVGVHPHWVLETPEDYLDQLERLARSPKVVALGEMGFDYFFDEPRDLQERIFRGQMDLAQQLKLPVIIHDREAHEDTYRVLEEYRLPGIVHRFSGNVEGLRRVLDWGMYVSFNGDITWPEYNETALKVLAATPMERLLIETDAPYMPPKVLEGQLCDSAMLPHIVEVIAQVKGLDPQEVCDISAKNAREIYGIN</sequence>
<reference evidence="6" key="1">
    <citation type="submission" date="2016-11" db="EMBL/GenBank/DDBJ databases">
        <authorList>
            <person name="Jaros S."/>
            <person name="Januszkiewicz K."/>
            <person name="Wedrychowicz H."/>
        </authorList>
    </citation>
    <scope>NUCLEOTIDE SEQUENCE [LARGE SCALE GENOMIC DNA]</scope>
    <source>
        <strain evidence="6">DSM 4029</strain>
    </source>
</reference>
<dbReference type="InterPro" id="IPR032466">
    <property type="entry name" value="Metal_Hydrolase"/>
</dbReference>
<dbReference type="NCBIfam" id="TIGR00010">
    <property type="entry name" value="YchF/TatD family DNA exonuclease"/>
    <property type="match status" value="1"/>
</dbReference>
<keyword evidence="1 3" id="KW-0479">Metal-binding</keyword>
<evidence type="ECO:0000313" key="4">
    <source>
        <dbReference type="EMBL" id="MZL70636.1"/>
    </source>
</evidence>
<feature type="binding site" evidence="3">
    <location>
        <position position="131"/>
    </location>
    <ligand>
        <name>a divalent metal cation</name>
        <dbReference type="ChEBI" id="CHEBI:60240"/>
        <label>2</label>
    </ligand>
</feature>
<feature type="binding site" evidence="3">
    <location>
        <position position="204"/>
    </location>
    <ligand>
        <name>a divalent metal cation</name>
        <dbReference type="ChEBI" id="CHEBI:60240"/>
        <label>1</label>
    </ligand>
</feature>
<dbReference type="SUPFAM" id="SSF51556">
    <property type="entry name" value="Metallo-dependent hydrolases"/>
    <property type="match status" value="1"/>
</dbReference>
<name>A0AAQ1MD03_9FIRM</name>
<dbReference type="GO" id="GO:0004536">
    <property type="term" value="F:DNA nuclease activity"/>
    <property type="evidence" value="ECO:0007669"/>
    <property type="project" value="InterPro"/>
</dbReference>
<protein>
    <submittedName>
        <fullName evidence="5">TatD DNase family protein</fullName>
    </submittedName>
    <submittedName>
        <fullName evidence="4">YchF/TatD family DNA exonuclease</fullName>
    </submittedName>
</protein>
<keyword evidence="4" id="KW-0540">Nuclease</keyword>
<evidence type="ECO:0000256" key="1">
    <source>
        <dbReference type="ARBA" id="ARBA00022723"/>
    </source>
</evidence>
<dbReference type="Gene3D" id="3.20.20.140">
    <property type="entry name" value="Metal-dependent hydrolases"/>
    <property type="match status" value="1"/>
</dbReference>
<dbReference type="InterPro" id="IPR001130">
    <property type="entry name" value="TatD-like"/>
</dbReference>
<dbReference type="PANTHER" id="PTHR46124">
    <property type="entry name" value="D-AMINOACYL-TRNA DEACYLASE"/>
    <property type="match status" value="1"/>
</dbReference>
<dbReference type="InterPro" id="IPR018228">
    <property type="entry name" value="DNase_TatD-rel_CS"/>
</dbReference>
<dbReference type="PANTHER" id="PTHR46124:SF2">
    <property type="entry name" value="D-AMINOACYL-TRNA DEACYLASE"/>
    <property type="match status" value="1"/>
</dbReference>
<dbReference type="CDD" id="cd01310">
    <property type="entry name" value="TatD_DNAse"/>
    <property type="match status" value="1"/>
</dbReference>
<feature type="binding site" evidence="3">
    <location>
        <position position="96"/>
    </location>
    <ligand>
        <name>a divalent metal cation</name>
        <dbReference type="ChEBI" id="CHEBI:60240"/>
        <label>1</label>
    </ligand>
</feature>
<keyword evidence="2" id="KW-0378">Hydrolase</keyword>
<organism evidence="5 6">
    <name type="scientific">Bittarella massiliensis</name>
    <name type="common">ex Durand et al. 2017</name>
    <dbReference type="NCBI Taxonomy" id="1720313"/>
    <lineage>
        <taxon>Bacteria</taxon>
        <taxon>Bacillati</taxon>
        <taxon>Bacillota</taxon>
        <taxon>Clostridia</taxon>
        <taxon>Eubacteriales</taxon>
        <taxon>Oscillospiraceae</taxon>
        <taxon>Bittarella (ex Durand et al. 2017)</taxon>
    </lineage>
</organism>
<dbReference type="PROSITE" id="PS01091">
    <property type="entry name" value="TATD_3"/>
    <property type="match status" value="1"/>
</dbReference>
<reference evidence="4 7" key="3">
    <citation type="journal article" date="2019" name="Nat. Med.">
        <title>A library of human gut bacterial isolates paired with longitudinal multiomics data enables mechanistic microbiome research.</title>
        <authorList>
            <person name="Poyet M."/>
            <person name="Groussin M."/>
            <person name="Gibbons S.M."/>
            <person name="Avila-Pacheco J."/>
            <person name="Jiang X."/>
            <person name="Kearney S.M."/>
            <person name="Perrotta A.R."/>
            <person name="Berdy B."/>
            <person name="Zhao S."/>
            <person name="Lieberman T.D."/>
            <person name="Swanson P.K."/>
            <person name="Smith M."/>
            <person name="Roesemann S."/>
            <person name="Alexander J.E."/>
            <person name="Rich S.A."/>
            <person name="Livny J."/>
            <person name="Vlamakis H."/>
            <person name="Clish C."/>
            <person name="Bullock K."/>
            <person name="Deik A."/>
            <person name="Scott J."/>
            <person name="Pierce K.A."/>
            <person name="Xavier R.J."/>
            <person name="Alm E.J."/>
        </authorList>
    </citation>
    <scope>NUCLEOTIDE SEQUENCE [LARGE SCALE GENOMIC DNA]</scope>
    <source>
        <strain evidence="4 7">BIOML-A2</strain>
    </source>
</reference>
<reference evidence="5" key="2">
    <citation type="submission" date="2016-11" db="EMBL/GenBank/DDBJ databases">
        <authorList>
            <person name="Varghese N."/>
            <person name="Submissions S."/>
        </authorList>
    </citation>
    <scope>NUCLEOTIDE SEQUENCE</scope>
    <source>
        <strain evidence="5">DSM 4029</strain>
    </source>
</reference>
<dbReference type="PROSITE" id="PS01090">
    <property type="entry name" value="TATD_2"/>
    <property type="match status" value="1"/>
</dbReference>
<gene>
    <name evidence="4" type="ORF">GT747_12840</name>
    <name evidence="5" type="ORF">SAMN05444424_1260</name>
</gene>
<keyword evidence="7" id="KW-1185">Reference proteome</keyword>
<dbReference type="AlphaFoldDB" id="A0AAQ1MD03"/>
<accession>A0AAQ1MD03</accession>
<dbReference type="RefSeq" id="WP_161213569.1">
    <property type="nucleotide sequence ID" value="NZ_FQVY01000002.1"/>
</dbReference>
<evidence type="ECO:0000256" key="2">
    <source>
        <dbReference type="ARBA" id="ARBA00022801"/>
    </source>
</evidence>
<dbReference type="EMBL" id="FQVY01000002">
    <property type="protein sequence ID" value="SHG04410.1"/>
    <property type="molecule type" value="Genomic_DNA"/>
</dbReference>
<dbReference type="EMBL" id="WWVX01000009">
    <property type="protein sequence ID" value="MZL70636.1"/>
    <property type="molecule type" value="Genomic_DNA"/>
</dbReference>
<comment type="caution">
    <text evidence="5">The sequence shown here is derived from an EMBL/GenBank/DDBJ whole genome shotgun (WGS) entry which is preliminary data.</text>
</comment>
<dbReference type="Pfam" id="PF01026">
    <property type="entry name" value="TatD_DNase"/>
    <property type="match status" value="1"/>
</dbReference>
<dbReference type="GO" id="GO:0005829">
    <property type="term" value="C:cytosol"/>
    <property type="evidence" value="ECO:0007669"/>
    <property type="project" value="TreeGrafter"/>
</dbReference>
<evidence type="ECO:0000313" key="7">
    <source>
        <dbReference type="Proteomes" id="UP000474718"/>
    </source>
</evidence>
<dbReference type="Proteomes" id="UP000474718">
    <property type="component" value="Unassembled WGS sequence"/>
</dbReference>
<feature type="binding site" evidence="3">
    <location>
        <position position="153"/>
    </location>
    <ligand>
        <name>a divalent metal cation</name>
        <dbReference type="ChEBI" id="CHEBI:60240"/>
        <label>2</label>
    </ligand>
</feature>
<dbReference type="GO" id="GO:0046872">
    <property type="term" value="F:metal ion binding"/>
    <property type="evidence" value="ECO:0007669"/>
    <property type="project" value="UniProtKB-KW"/>
</dbReference>
<dbReference type="PIRSF" id="PIRSF005902">
    <property type="entry name" value="DNase_TatD"/>
    <property type="match status" value="1"/>
</dbReference>
<proteinExistence type="predicted"/>
<dbReference type="FunFam" id="3.20.20.140:FF:000005">
    <property type="entry name" value="TatD family hydrolase"/>
    <property type="match status" value="1"/>
</dbReference>
<feature type="binding site" evidence="3">
    <location>
        <position position="12"/>
    </location>
    <ligand>
        <name>a divalent metal cation</name>
        <dbReference type="ChEBI" id="CHEBI:60240"/>
        <label>1</label>
    </ligand>
</feature>
<dbReference type="Proteomes" id="UP000184089">
    <property type="component" value="Unassembled WGS sequence"/>
</dbReference>
<evidence type="ECO:0000313" key="6">
    <source>
        <dbReference type="Proteomes" id="UP000184089"/>
    </source>
</evidence>
<evidence type="ECO:0000256" key="3">
    <source>
        <dbReference type="PIRSR" id="PIRSR005902-1"/>
    </source>
</evidence>
<keyword evidence="4" id="KW-0269">Exonuclease</keyword>
<dbReference type="InterPro" id="IPR015991">
    <property type="entry name" value="TatD/YcfH-like"/>
</dbReference>
<feature type="binding site" evidence="3">
    <location>
        <position position="10"/>
    </location>
    <ligand>
        <name>a divalent metal cation</name>
        <dbReference type="ChEBI" id="CHEBI:60240"/>
        <label>1</label>
    </ligand>
</feature>